<dbReference type="Proteomes" id="UP000027345">
    <property type="component" value="Unassembled WGS sequence"/>
</dbReference>
<evidence type="ECO:0000256" key="1">
    <source>
        <dbReference type="SAM" id="Phobius"/>
    </source>
</evidence>
<keyword evidence="1" id="KW-0812">Transmembrane</keyword>
<evidence type="ECO:0000313" key="3">
    <source>
        <dbReference type="Proteomes" id="UP000027345"/>
    </source>
</evidence>
<feature type="transmembrane region" description="Helical" evidence="1">
    <location>
        <begin position="240"/>
        <end position="260"/>
    </location>
</feature>
<gene>
    <name evidence="2" type="ORF">DV20_28845</name>
</gene>
<evidence type="ECO:0000313" key="2">
    <source>
        <dbReference type="EMBL" id="KDN18603.1"/>
    </source>
</evidence>
<feature type="transmembrane region" description="Helical" evidence="1">
    <location>
        <begin position="148"/>
        <end position="167"/>
    </location>
</feature>
<keyword evidence="1" id="KW-0472">Membrane</keyword>
<keyword evidence="1" id="KW-1133">Transmembrane helix</keyword>
<feature type="transmembrane region" description="Helical" evidence="1">
    <location>
        <begin position="94"/>
        <end position="112"/>
    </location>
</feature>
<feature type="transmembrane region" description="Helical" evidence="1">
    <location>
        <begin position="39"/>
        <end position="59"/>
    </location>
</feature>
<feature type="transmembrane region" description="Helical" evidence="1">
    <location>
        <begin position="188"/>
        <end position="207"/>
    </location>
</feature>
<feature type="transmembrane region" description="Helical" evidence="1">
    <location>
        <begin position="71"/>
        <end position="88"/>
    </location>
</feature>
<feature type="transmembrane region" description="Helical" evidence="1">
    <location>
        <begin position="119"/>
        <end position="136"/>
    </location>
</feature>
<name>A0A066U306_9PSEU</name>
<reference evidence="2 3" key="1">
    <citation type="submission" date="2014-05" db="EMBL/GenBank/DDBJ databases">
        <title>Draft genome sequence of Amycolatopsis rifamycinica DSM 46095.</title>
        <authorList>
            <person name="Lal R."/>
            <person name="Saxena A."/>
            <person name="Kumari R."/>
            <person name="Mukherjee U."/>
            <person name="Singh P."/>
            <person name="Sangwan N."/>
            <person name="Mahato N.K."/>
        </authorList>
    </citation>
    <scope>NUCLEOTIDE SEQUENCE [LARGE SCALE GENOMIC DNA]</scope>
    <source>
        <strain evidence="2 3">DSM 46095</strain>
    </source>
</reference>
<dbReference type="RefSeq" id="WP_043785678.1">
    <property type="nucleotide sequence ID" value="NZ_JMQI01000062.1"/>
</dbReference>
<proteinExistence type="predicted"/>
<dbReference type="EMBL" id="JMQI01000062">
    <property type="protein sequence ID" value="KDN18603.1"/>
    <property type="molecule type" value="Genomic_DNA"/>
</dbReference>
<protein>
    <submittedName>
        <fullName evidence="2">Uncharacterized protein</fullName>
    </submittedName>
</protein>
<feature type="transmembrane region" description="Helical" evidence="1">
    <location>
        <begin position="213"/>
        <end position="233"/>
    </location>
</feature>
<sequence length="305" mass="31088">MASADGAPPAPPPGHLPQWQVQGLNLLAIGAGTNGLYDAMHPLLVAAVVAVALFVHLLGRLDPEREIATHLPRALLHLTVAGIGLVVATPASWTGPMAVASAVFAVCAALAARDRASALATLLGTSGFALGVVVAAESAQIGDPLGRVLITGCAVGVALLGLSCLLNRHRLVGPGGVGVHTLMTMPMTWARLSVLGVFGVIAGCTLIGDHVVVALLCVVGGASWVGAAVVFSFMDRRDALAGTLLTVTGWSVTGLGWVAFSSREFVGGLVCITTGATLVVAGLWLLDSAGFTSWLRRQFKPSRTT</sequence>
<accession>A0A066U306</accession>
<feature type="transmembrane region" description="Helical" evidence="1">
    <location>
        <begin position="266"/>
        <end position="286"/>
    </location>
</feature>
<keyword evidence="3" id="KW-1185">Reference proteome</keyword>
<organism evidence="2 3">
    <name type="scientific">Amycolatopsis rifamycinica</name>
    <dbReference type="NCBI Taxonomy" id="287986"/>
    <lineage>
        <taxon>Bacteria</taxon>
        <taxon>Bacillati</taxon>
        <taxon>Actinomycetota</taxon>
        <taxon>Actinomycetes</taxon>
        <taxon>Pseudonocardiales</taxon>
        <taxon>Pseudonocardiaceae</taxon>
        <taxon>Amycolatopsis</taxon>
    </lineage>
</organism>
<comment type="caution">
    <text evidence="2">The sequence shown here is derived from an EMBL/GenBank/DDBJ whole genome shotgun (WGS) entry which is preliminary data.</text>
</comment>
<dbReference type="AlphaFoldDB" id="A0A066U306"/>
<dbReference type="eggNOG" id="ENOG5032IK9">
    <property type="taxonomic scope" value="Bacteria"/>
</dbReference>